<dbReference type="EMBL" id="JAPHQB010000021">
    <property type="protein sequence ID" value="MCX2802638.1"/>
    <property type="molecule type" value="Genomic_DNA"/>
</dbReference>
<name>A0A143HIS1_MICTH</name>
<evidence type="ECO:0000313" key="7">
    <source>
        <dbReference type="Proteomes" id="UP000076077"/>
    </source>
</evidence>
<dbReference type="RefSeq" id="WP_067151088.1">
    <property type="nucleotide sequence ID" value="NZ_CP014864.1"/>
</dbReference>
<feature type="domain" description="Carboxyltransferase" evidence="4">
    <location>
        <begin position="24"/>
        <end position="302"/>
    </location>
</feature>
<organism evidence="5 7">
    <name type="scientific">Microbulbifer thermotolerans</name>
    <dbReference type="NCBI Taxonomy" id="252514"/>
    <lineage>
        <taxon>Bacteria</taxon>
        <taxon>Pseudomonadati</taxon>
        <taxon>Pseudomonadota</taxon>
        <taxon>Gammaproteobacteria</taxon>
        <taxon>Cellvibrionales</taxon>
        <taxon>Microbulbiferaceae</taxon>
        <taxon>Microbulbifer</taxon>
    </lineage>
</organism>
<dbReference type="Gene3D" id="2.40.100.10">
    <property type="entry name" value="Cyclophilin-like"/>
    <property type="match status" value="1"/>
</dbReference>
<dbReference type="SUPFAM" id="SSF50891">
    <property type="entry name" value="Cyclophilin-like"/>
    <property type="match status" value="1"/>
</dbReference>
<keyword evidence="3" id="KW-0067">ATP-binding</keyword>
<gene>
    <name evidence="5" type="ORF">A3224_02595</name>
    <name evidence="6" type="ORF">OQJ68_12660</name>
</gene>
<keyword evidence="7" id="KW-1185">Reference proteome</keyword>
<reference evidence="7" key="2">
    <citation type="submission" date="2016-03" db="EMBL/GenBank/DDBJ databases">
        <authorList>
            <person name="Lee Y.-S."/>
            <person name="Choi Y.-L."/>
        </authorList>
    </citation>
    <scope>NUCLEOTIDE SEQUENCE [LARGE SCALE GENOMIC DNA]</scope>
    <source>
        <strain evidence="7">DAU221</strain>
    </source>
</reference>
<dbReference type="STRING" id="252514.A3224_02595"/>
<reference evidence="5" key="1">
    <citation type="submission" date="2016-03" db="EMBL/GenBank/DDBJ databases">
        <authorList>
            <person name="Ploux O."/>
        </authorList>
    </citation>
    <scope>NUCLEOTIDE SEQUENCE [LARGE SCALE GENOMIC DNA]</scope>
    <source>
        <strain evidence="5">DAU221</strain>
    </source>
</reference>
<dbReference type="InterPro" id="IPR052708">
    <property type="entry name" value="PxpC"/>
</dbReference>
<sequence length="317" mass="34442">MSIRFIDAGLQTSVQDLGRTGMMRYGVSQGGAADPLAARLGNLLLGNPPHNPVLEVTLIGPRLEFQCDISLVVTGARFTLTLDGESVENDQVIQARRGSVLNFGQLLSGTRAYIAFAGQMALTRIFDSFSTHLQSGFGGCGGQPLKKGDLIRFEETRTVADRQLREEHRLRYTGHPRLRVVAGAEETLFSGETLERFYTQAFRVTPQSNRMGIRLTGEPLHCAARTQIISSGLCPGTIQVPPDGDPIIAFVEGQTIGGYPRIAHVISADQHLLGQLKANDRISFEKVSLARAHEILAGKSALLNQLTAEYSFHSASD</sequence>
<evidence type="ECO:0000256" key="1">
    <source>
        <dbReference type="ARBA" id="ARBA00022741"/>
    </source>
</evidence>
<dbReference type="GO" id="GO:0005524">
    <property type="term" value="F:ATP binding"/>
    <property type="evidence" value="ECO:0007669"/>
    <property type="project" value="UniProtKB-KW"/>
</dbReference>
<evidence type="ECO:0000259" key="4">
    <source>
        <dbReference type="SMART" id="SM00797"/>
    </source>
</evidence>
<protein>
    <submittedName>
        <fullName evidence="6">Biotin-dependent carboxyltransferase family protein</fullName>
    </submittedName>
</protein>
<dbReference type="PANTHER" id="PTHR43309">
    <property type="entry name" value="5-OXOPROLINASE SUBUNIT C"/>
    <property type="match status" value="1"/>
</dbReference>
<dbReference type="KEGG" id="mthd:A3224_02595"/>
<keyword evidence="1" id="KW-0547">Nucleotide-binding</keyword>
<dbReference type="PANTHER" id="PTHR43309:SF5">
    <property type="entry name" value="5-OXOPROLINASE SUBUNIT C"/>
    <property type="match status" value="1"/>
</dbReference>
<dbReference type="NCBIfam" id="TIGR00724">
    <property type="entry name" value="urea_amlyse_rel"/>
    <property type="match status" value="1"/>
</dbReference>
<keyword evidence="2" id="KW-0378">Hydrolase</keyword>
<dbReference type="InterPro" id="IPR003778">
    <property type="entry name" value="CT_A_B"/>
</dbReference>
<dbReference type="Proteomes" id="UP001209730">
    <property type="component" value="Unassembled WGS sequence"/>
</dbReference>
<evidence type="ECO:0000256" key="3">
    <source>
        <dbReference type="ARBA" id="ARBA00022840"/>
    </source>
</evidence>
<dbReference type="EMBL" id="CP014864">
    <property type="protein sequence ID" value="AMX01614.1"/>
    <property type="molecule type" value="Genomic_DNA"/>
</dbReference>
<evidence type="ECO:0000256" key="2">
    <source>
        <dbReference type="ARBA" id="ARBA00022801"/>
    </source>
</evidence>
<dbReference type="OrthoDB" id="9768696at2"/>
<dbReference type="GO" id="GO:0016787">
    <property type="term" value="F:hydrolase activity"/>
    <property type="evidence" value="ECO:0007669"/>
    <property type="project" value="UniProtKB-KW"/>
</dbReference>
<dbReference type="AlphaFoldDB" id="A0A143HIS1"/>
<dbReference type="SMART" id="SM00797">
    <property type="entry name" value="AHS2"/>
    <property type="match status" value="1"/>
</dbReference>
<dbReference type="Proteomes" id="UP000076077">
    <property type="component" value="Chromosome"/>
</dbReference>
<dbReference type="GeneID" id="76606937"/>
<evidence type="ECO:0000313" key="5">
    <source>
        <dbReference type="EMBL" id="AMX01614.1"/>
    </source>
</evidence>
<accession>A0A143HIS1</accession>
<proteinExistence type="predicted"/>
<evidence type="ECO:0000313" key="6">
    <source>
        <dbReference type="EMBL" id="MCX2802638.1"/>
    </source>
</evidence>
<dbReference type="Pfam" id="PF02626">
    <property type="entry name" value="CT_A_B"/>
    <property type="match status" value="1"/>
</dbReference>
<dbReference type="InterPro" id="IPR029000">
    <property type="entry name" value="Cyclophilin-like_dom_sf"/>
</dbReference>
<reference evidence="6" key="3">
    <citation type="submission" date="2022-11" db="EMBL/GenBank/DDBJ databases">
        <title>Chitin-degrading and fungicidal potential of chitinolytic bacterial strains from marine environment of the Pacific Ocean regions.</title>
        <authorList>
            <person name="Pentekhina I."/>
            <person name="Nedashkovskaya O."/>
            <person name="Seitkalieva A."/>
            <person name="Podvolotskaya A."/>
            <person name="Tekutyeva L."/>
            <person name="Balabanova L."/>
        </authorList>
    </citation>
    <scope>NUCLEOTIDE SEQUENCE</scope>
    <source>
        <strain evidence="6">KMM 6838</strain>
    </source>
</reference>